<dbReference type="GO" id="GO:0003676">
    <property type="term" value="F:nucleic acid binding"/>
    <property type="evidence" value="ECO:0007669"/>
    <property type="project" value="InterPro"/>
</dbReference>
<keyword evidence="3" id="KW-0863">Zinc-finger</keyword>
<organism evidence="8 9">
    <name type="scientific">Danionella cerebrum</name>
    <dbReference type="NCBI Taxonomy" id="2873325"/>
    <lineage>
        <taxon>Eukaryota</taxon>
        <taxon>Metazoa</taxon>
        <taxon>Chordata</taxon>
        <taxon>Craniata</taxon>
        <taxon>Vertebrata</taxon>
        <taxon>Euteleostomi</taxon>
        <taxon>Actinopterygii</taxon>
        <taxon>Neopterygii</taxon>
        <taxon>Teleostei</taxon>
        <taxon>Ostariophysi</taxon>
        <taxon>Cypriniformes</taxon>
        <taxon>Danionidae</taxon>
        <taxon>Danioninae</taxon>
        <taxon>Danionella</taxon>
    </lineage>
</organism>
<comment type="caution">
    <text evidence="8">The sequence shown here is derived from an EMBL/GenBank/DDBJ whole genome shotgun (WGS) entry which is preliminary data.</text>
</comment>
<dbReference type="AlphaFoldDB" id="A0A553RA79"/>
<feature type="domain" description="Matrin-type" evidence="7">
    <location>
        <begin position="401"/>
        <end position="432"/>
    </location>
</feature>
<dbReference type="PANTHER" id="PTHR15491:SF12">
    <property type="entry name" value="CDKN1A INTERACTING ZINC FINGER PROTEIN 1B ISOFORM X1-RELATED"/>
    <property type="match status" value="1"/>
</dbReference>
<evidence type="ECO:0000256" key="1">
    <source>
        <dbReference type="ARBA" id="ARBA00004123"/>
    </source>
</evidence>
<dbReference type="Pfam" id="PF23330">
    <property type="entry name" value="zf-C2H2_14"/>
    <property type="match status" value="1"/>
</dbReference>
<dbReference type="InterPro" id="IPR003604">
    <property type="entry name" value="Matrin/U1-like-C_Znf_C2H2"/>
</dbReference>
<sequence>MGIPRNCSLHLKVENGEDQAEAVQNTADFIRRNSPSQTRSTPRYINPFFTRWKIPTQACASWRTSPCVNLLYRTDHKSPPISSLQSDINLHSSSQGSQNQLQGSASNTDEKKDSVQIIAGKCDEQTRKPNTDSGQGEGEKESSSAHLGEESVDQNRAAEVQGVGTSLKVTIQRSNESRAFNTSPEEMAAASAVHEKERGKHTDQFTCHICNSTCTGQHGFQTHMMSQDHQQRMMEIQRLGNNCLATFIPQSHESLPGTNREKTVNLQHWCPTCQCRFSGDVIEHRRTKKHKMAKVSSRPFCTLCDRHFRTPRKFVEHMKSPQHKQRVEEINHEGEVMDELITVDAIGCFEGEDDYEEDRNEERVPVVEKHSIQKEATMEETTDYDPDVQYGTSFVVPVAGFLCKLCHKFYHFESSARETHCRSLVHFQNLQKHNNLNMQKVETQGDGGRDV</sequence>
<dbReference type="InterPro" id="IPR013087">
    <property type="entry name" value="Znf_C2H2_type"/>
</dbReference>
<keyword evidence="2" id="KW-0479">Metal-binding</keyword>
<gene>
    <name evidence="8" type="ORF">DNTS_021180</name>
</gene>
<comment type="subcellular location">
    <subcellularLocation>
        <location evidence="1">Nucleus</location>
    </subcellularLocation>
</comment>
<dbReference type="Gene3D" id="3.30.160.60">
    <property type="entry name" value="Classic Zinc Finger"/>
    <property type="match status" value="2"/>
</dbReference>
<feature type="compositionally biased region" description="Basic and acidic residues" evidence="6">
    <location>
        <begin position="137"/>
        <end position="149"/>
    </location>
</feature>
<dbReference type="InterPro" id="IPR026811">
    <property type="entry name" value="CIZ1"/>
</dbReference>
<dbReference type="SUPFAM" id="SSF57667">
    <property type="entry name" value="beta-beta-alpha zinc fingers"/>
    <property type="match status" value="2"/>
</dbReference>
<dbReference type="PROSITE" id="PS00028">
    <property type="entry name" value="ZINC_FINGER_C2H2_1"/>
    <property type="match status" value="1"/>
</dbReference>
<dbReference type="InterPro" id="IPR056345">
    <property type="entry name" value="Znf-C2H2_CIZ1"/>
</dbReference>
<evidence type="ECO:0000256" key="6">
    <source>
        <dbReference type="SAM" id="MobiDB-lite"/>
    </source>
</evidence>
<dbReference type="EMBL" id="SRMA01025109">
    <property type="protein sequence ID" value="TRY99080.1"/>
    <property type="molecule type" value="Genomic_DNA"/>
</dbReference>
<dbReference type="InterPro" id="IPR036236">
    <property type="entry name" value="Znf_C2H2_sf"/>
</dbReference>
<dbReference type="SMART" id="SM00355">
    <property type="entry name" value="ZnF_C2H2"/>
    <property type="match status" value="2"/>
</dbReference>
<dbReference type="PANTHER" id="PTHR15491">
    <property type="match status" value="1"/>
</dbReference>
<dbReference type="Proteomes" id="UP000316079">
    <property type="component" value="Unassembled WGS sequence"/>
</dbReference>
<keyword evidence="9" id="KW-1185">Reference proteome</keyword>
<dbReference type="GO" id="GO:0008270">
    <property type="term" value="F:zinc ion binding"/>
    <property type="evidence" value="ECO:0007669"/>
    <property type="project" value="UniProtKB-KW"/>
</dbReference>
<evidence type="ECO:0000256" key="3">
    <source>
        <dbReference type="ARBA" id="ARBA00022771"/>
    </source>
</evidence>
<reference evidence="8 9" key="1">
    <citation type="journal article" date="2019" name="Sci. Data">
        <title>Hybrid genome assembly and annotation of Danionella translucida.</title>
        <authorList>
            <person name="Kadobianskyi M."/>
            <person name="Schulze L."/>
            <person name="Schuelke M."/>
            <person name="Judkewitz B."/>
        </authorList>
    </citation>
    <scope>NUCLEOTIDE SEQUENCE [LARGE SCALE GENOMIC DNA]</scope>
    <source>
        <strain evidence="8 9">Bolton</strain>
    </source>
</reference>
<evidence type="ECO:0000256" key="5">
    <source>
        <dbReference type="ARBA" id="ARBA00023242"/>
    </source>
</evidence>
<dbReference type="OrthoDB" id="6378952at2759"/>
<keyword evidence="5" id="KW-0539">Nucleus</keyword>
<feature type="region of interest" description="Disordered" evidence="6">
    <location>
        <begin position="78"/>
        <end position="161"/>
    </location>
</feature>
<dbReference type="SMART" id="SM00451">
    <property type="entry name" value="ZnF_U1"/>
    <property type="match status" value="3"/>
</dbReference>
<feature type="compositionally biased region" description="Low complexity" evidence="6">
    <location>
        <begin position="92"/>
        <end position="107"/>
    </location>
</feature>
<keyword evidence="4" id="KW-0862">Zinc</keyword>
<accession>A0A553RA79</accession>
<evidence type="ECO:0000313" key="8">
    <source>
        <dbReference type="EMBL" id="TRY99080.1"/>
    </source>
</evidence>
<proteinExistence type="predicted"/>
<evidence type="ECO:0000313" key="9">
    <source>
        <dbReference type="Proteomes" id="UP000316079"/>
    </source>
</evidence>
<dbReference type="Pfam" id="PF12171">
    <property type="entry name" value="zf-C2H2_jaz"/>
    <property type="match status" value="1"/>
</dbReference>
<evidence type="ECO:0000256" key="4">
    <source>
        <dbReference type="ARBA" id="ARBA00022833"/>
    </source>
</evidence>
<evidence type="ECO:0000259" key="7">
    <source>
        <dbReference type="PROSITE" id="PS50171"/>
    </source>
</evidence>
<name>A0A553RA79_9TELE</name>
<dbReference type="InterPro" id="IPR022755">
    <property type="entry name" value="Znf_C2H2_jaz"/>
</dbReference>
<evidence type="ECO:0000256" key="2">
    <source>
        <dbReference type="ARBA" id="ARBA00022723"/>
    </source>
</evidence>
<feature type="compositionally biased region" description="Polar residues" evidence="6">
    <location>
        <begin position="80"/>
        <end position="91"/>
    </location>
</feature>
<dbReference type="GO" id="GO:0005634">
    <property type="term" value="C:nucleus"/>
    <property type="evidence" value="ECO:0007669"/>
    <property type="project" value="UniProtKB-SubCell"/>
</dbReference>
<dbReference type="PROSITE" id="PS50171">
    <property type="entry name" value="ZF_MATRIN"/>
    <property type="match status" value="1"/>
</dbReference>
<dbReference type="InterPro" id="IPR000690">
    <property type="entry name" value="Matrin/U1-C_Znf_C2H2"/>
</dbReference>
<feature type="compositionally biased region" description="Basic and acidic residues" evidence="6">
    <location>
        <begin position="121"/>
        <end position="130"/>
    </location>
</feature>
<protein>
    <recommendedName>
        <fullName evidence="7">Matrin-type domain-containing protein</fullName>
    </recommendedName>
</protein>